<dbReference type="AlphaFoldDB" id="A0A2N3PRB2"/>
<name>A0A2N3PRB2_9PROT</name>
<comment type="similarity">
    <text evidence="2">Belongs to the virb1 family.</text>
</comment>
<evidence type="ECO:0000313" key="5">
    <source>
        <dbReference type="Proteomes" id="UP000233293"/>
    </source>
</evidence>
<sequence length="288" mass="30876">MAAIFSSIPLFDRKPRHSFVPTDICSAVARSGGPGRPPGRRDSALPWTAASTMAVLADIGRTASFAVAILSAFLLSSGRVMAQSMPVIIVPERASAADPFADFVAEAAQRFVIPATWIRAVMTVESASNPHALSPKGAMGLMQIMQVTWATWRDRLALGNDPFNPHANILAGTAYLREMHDRYGSSGFLAAYNAGPARYEEHLATGRPLPAETRTYVAMLAPMIGDRQVAGVTSPADTVLKPRAWATAPLFIMRAESAEPAPPMNDASAMPPRSEGLFVRFADMGRRP</sequence>
<organism evidence="4 5">
    <name type="scientific">Telmatospirillum siberiense</name>
    <dbReference type="NCBI Taxonomy" id="382514"/>
    <lineage>
        <taxon>Bacteria</taxon>
        <taxon>Pseudomonadati</taxon>
        <taxon>Pseudomonadota</taxon>
        <taxon>Alphaproteobacteria</taxon>
        <taxon>Rhodospirillales</taxon>
        <taxon>Rhodospirillaceae</taxon>
        <taxon>Telmatospirillum</taxon>
    </lineage>
</organism>
<protein>
    <submittedName>
        <fullName evidence="4">Lytic transglycosylase</fullName>
    </submittedName>
</protein>
<dbReference type="InterPro" id="IPR023346">
    <property type="entry name" value="Lysozyme-like_dom_sf"/>
</dbReference>
<proteinExistence type="inferred from homology"/>
<dbReference type="InterPro" id="IPR008258">
    <property type="entry name" value="Transglycosylase_SLT_dom_1"/>
</dbReference>
<evidence type="ECO:0000259" key="3">
    <source>
        <dbReference type="Pfam" id="PF01464"/>
    </source>
</evidence>
<dbReference type="Proteomes" id="UP000233293">
    <property type="component" value="Unassembled WGS sequence"/>
</dbReference>
<keyword evidence="5" id="KW-1185">Reference proteome</keyword>
<evidence type="ECO:0000256" key="1">
    <source>
        <dbReference type="ARBA" id="ARBA00007734"/>
    </source>
</evidence>
<comment type="caution">
    <text evidence="4">The sequence shown here is derived from an EMBL/GenBank/DDBJ whole genome shotgun (WGS) entry which is preliminary data.</text>
</comment>
<dbReference type="RefSeq" id="WP_101252213.1">
    <property type="nucleotide sequence ID" value="NZ_PIUM01000025.1"/>
</dbReference>
<dbReference type="OrthoDB" id="9801695at2"/>
<reference evidence="5" key="1">
    <citation type="submission" date="2017-12" db="EMBL/GenBank/DDBJ databases">
        <title>Draft genome sequence of Telmatospirillum siberiense 26-4b1T, an acidotolerant peatland alphaproteobacterium potentially involved in sulfur cycling.</title>
        <authorList>
            <person name="Hausmann B."/>
            <person name="Pjevac P."/>
            <person name="Schreck K."/>
            <person name="Herbold C.W."/>
            <person name="Daims H."/>
            <person name="Wagner M."/>
            <person name="Pester M."/>
            <person name="Loy A."/>
        </authorList>
    </citation>
    <scope>NUCLEOTIDE SEQUENCE [LARGE SCALE GENOMIC DNA]</scope>
    <source>
        <strain evidence="5">26-4b1</strain>
    </source>
</reference>
<dbReference type="EMBL" id="PIUM01000025">
    <property type="protein sequence ID" value="PKU22939.1"/>
    <property type="molecule type" value="Genomic_DNA"/>
</dbReference>
<dbReference type="SUPFAM" id="SSF53955">
    <property type="entry name" value="Lysozyme-like"/>
    <property type="match status" value="1"/>
</dbReference>
<dbReference type="CDD" id="cd00254">
    <property type="entry name" value="LT-like"/>
    <property type="match status" value="1"/>
</dbReference>
<dbReference type="PANTHER" id="PTHR37423">
    <property type="entry name" value="SOLUBLE LYTIC MUREIN TRANSGLYCOSYLASE-RELATED"/>
    <property type="match status" value="1"/>
</dbReference>
<accession>A0A2N3PRB2</accession>
<gene>
    <name evidence="4" type="ORF">CWS72_18980</name>
</gene>
<feature type="domain" description="Transglycosylase SLT" evidence="3">
    <location>
        <begin position="104"/>
        <end position="202"/>
    </location>
</feature>
<comment type="similarity">
    <text evidence="1">Belongs to the transglycosylase Slt family.</text>
</comment>
<dbReference type="Pfam" id="PF01464">
    <property type="entry name" value="SLT"/>
    <property type="match status" value="1"/>
</dbReference>
<dbReference type="Gene3D" id="1.10.530.10">
    <property type="match status" value="1"/>
</dbReference>
<evidence type="ECO:0000256" key="2">
    <source>
        <dbReference type="ARBA" id="ARBA00009387"/>
    </source>
</evidence>
<dbReference type="PANTHER" id="PTHR37423:SF2">
    <property type="entry name" value="MEMBRANE-BOUND LYTIC MUREIN TRANSGLYCOSYLASE C"/>
    <property type="match status" value="1"/>
</dbReference>
<evidence type="ECO:0000313" key="4">
    <source>
        <dbReference type="EMBL" id="PKU22939.1"/>
    </source>
</evidence>